<organism evidence="1 2">
    <name type="scientific">Methanosarcina mazei S-6</name>
    <dbReference type="NCBI Taxonomy" id="213585"/>
    <lineage>
        <taxon>Archaea</taxon>
        <taxon>Methanobacteriati</taxon>
        <taxon>Methanobacteriota</taxon>
        <taxon>Stenosarchaea group</taxon>
        <taxon>Methanomicrobia</taxon>
        <taxon>Methanosarcinales</taxon>
        <taxon>Methanosarcinaceae</taxon>
        <taxon>Methanosarcina</taxon>
    </lineage>
</organism>
<dbReference type="AlphaFoldDB" id="A0A0E3RFZ8"/>
<name>A0A0E3RFZ8_METMZ</name>
<keyword evidence="1" id="KW-0328">Glycosyltransferase</keyword>
<dbReference type="InterPro" id="IPR029465">
    <property type="entry name" value="ATPgrasp_TupA"/>
</dbReference>
<dbReference type="HOGENOM" id="CLU_056705_0_0_2"/>
<reference evidence="1 2" key="1">
    <citation type="submission" date="2014-07" db="EMBL/GenBank/DDBJ databases">
        <title>Methanogenic archaea and the global carbon cycle.</title>
        <authorList>
            <person name="Henriksen J.R."/>
            <person name="Luke J."/>
            <person name="Reinhart S."/>
            <person name="Benedict M.N."/>
            <person name="Youngblut N.D."/>
            <person name="Metcalf M.E."/>
            <person name="Whitaker R.J."/>
            <person name="Metcalf W.W."/>
        </authorList>
    </citation>
    <scope>NUCLEOTIDE SEQUENCE [LARGE SCALE GENOMIC DNA]</scope>
    <source>
        <strain evidence="1 2">S-6</strain>
    </source>
</reference>
<dbReference type="KEGG" id="mmj:MSMAS_0533"/>
<dbReference type="Pfam" id="PF14305">
    <property type="entry name" value="ATPgrasp_TupA"/>
    <property type="match status" value="1"/>
</dbReference>
<gene>
    <name evidence="1" type="ORF">MSMAS_0533</name>
</gene>
<evidence type="ECO:0000313" key="1">
    <source>
        <dbReference type="EMBL" id="AKB63729.1"/>
    </source>
</evidence>
<keyword evidence="1" id="KW-0808">Transferase</keyword>
<protein>
    <submittedName>
        <fullName evidence="1">Glycosyltransferase</fullName>
        <ecNumber evidence="1">2.4.1.-</ecNumber>
    </submittedName>
</protein>
<evidence type="ECO:0000313" key="2">
    <source>
        <dbReference type="Proteomes" id="UP000033097"/>
    </source>
</evidence>
<accession>A0A0E3RFZ8</accession>
<dbReference type="EC" id="2.4.1.-" evidence="1"/>
<proteinExistence type="predicted"/>
<dbReference type="Proteomes" id="UP000033097">
    <property type="component" value="Chromosome"/>
</dbReference>
<sequence length="311" mass="36580">MKKHEFIKYAKKSMTHPLMIISAMNYYGLLKWLPDKTLLEIDFKARHGKKLDLDNPVTYNEKLQWLKLYDRDPVYSQMVDKYEVYQYVSKKIGKKYLIPLLGIWDSADDIEFDKLPDQFVLKPTHDSGCCVICTDKETFSRNKAIKKLNAALHRNYYYSGREWPYKDVKPRVIAQKYIVDESGYELKDYKIFCFDGVPKLIHVDFNRFTDNHQRNIYTPSWEYVPMSILYPTSPETKVEKPVVLKEMLTIAKNLSAGIPHVRVDLYVVGEKIYFGELTFYHDSGHTTFNPPEWDETMGSWIRLPGKVKTAN</sequence>
<dbReference type="EMBL" id="CP009512">
    <property type="protein sequence ID" value="AKB63729.1"/>
    <property type="molecule type" value="Genomic_DNA"/>
</dbReference>
<dbReference type="PATRIC" id="fig|213585.10.peg.659"/>
<dbReference type="GO" id="GO:0016757">
    <property type="term" value="F:glycosyltransferase activity"/>
    <property type="evidence" value="ECO:0007669"/>
    <property type="project" value="UniProtKB-KW"/>
</dbReference>